<name>A0A0F3GJE3_9BACT</name>
<dbReference type="Pfam" id="PF13489">
    <property type="entry name" value="Methyltransf_23"/>
    <property type="match status" value="1"/>
</dbReference>
<accession>A0A0F3GJE3</accession>
<gene>
    <name evidence="1" type="ORF">MBAV_005739</name>
</gene>
<dbReference type="SUPFAM" id="SSF53335">
    <property type="entry name" value="S-adenosyl-L-methionine-dependent methyltransferases"/>
    <property type="match status" value="1"/>
</dbReference>
<evidence type="ECO:0000313" key="2">
    <source>
        <dbReference type="Proteomes" id="UP000033423"/>
    </source>
</evidence>
<dbReference type="Proteomes" id="UP000033423">
    <property type="component" value="Unassembled WGS sequence"/>
</dbReference>
<dbReference type="PANTHER" id="PTHR43861">
    <property type="entry name" value="TRANS-ACONITATE 2-METHYLTRANSFERASE-RELATED"/>
    <property type="match status" value="1"/>
</dbReference>
<proteinExistence type="predicted"/>
<reference evidence="1 2" key="1">
    <citation type="submission" date="2015-02" db="EMBL/GenBank/DDBJ databases">
        <title>Single-cell genomics of uncultivated deep-branching MTB reveals a conserved set of magnetosome genes.</title>
        <authorList>
            <person name="Kolinko S."/>
            <person name="Richter M."/>
            <person name="Glockner F.O."/>
            <person name="Brachmann A."/>
            <person name="Schuler D."/>
        </authorList>
    </citation>
    <scope>NUCLEOTIDE SEQUENCE [LARGE SCALE GENOMIC DNA]</scope>
    <source>
        <strain evidence="1">TM-1</strain>
    </source>
</reference>
<organism evidence="1 2">
    <name type="scientific">Candidatus Magnetobacterium bavaricum</name>
    <dbReference type="NCBI Taxonomy" id="29290"/>
    <lineage>
        <taxon>Bacteria</taxon>
        <taxon>Pseudomonadati</taxon>
        <taxon>Nitrospirota</taxon>
        <taxon>Thermodesulfovibrionia</taxon>
        <taxon>Thermodesulfovibrionales</taxon>
        <taxon>Candidatus Magnetobacteriaceae</taxon>
        <taxon>Candidatus Magnetobacterium</taxon>
    </lineage>
</organism>
<sequence>MCKNIVCPLCQSNAVVFITNKVRFDHEAEVYRCQACTLTFLNQDSFKFPNDFYEKQYHQTYLTHVEPDALDPSAYFSKMKQATAPWAKKFSSMLKGHETIIDIGCSTGHFIDIVRHKTDTIYGMELNEKEIDFCRNTIGLDVSNAPLEKRFKENTFDYITLIYVLEHIAKPIEFLTYLKRFLKSKGKIVILVPNIEDPLVSFYDIAEFKIFYYCIEHLFYYNKHTMYRLLTETGLKGDVEVIQEYPITNHLSWIYRRRPSETLTARKGVPDILLAEGANIEEWSLLWDKFNSIYKQFLNKNGYGDRLWCVVGKD</sequence>
<dbReference type="AlphaFoldDB" id="A0A0F3GJE3"/>
<dbReference type="InterPro" id="IPR029063">
    <property type="entry name" value="SAM-dependent_MTases_sf"/>
</dbReference>
<dbReference type="EMBL" id="LACI01002428">
    <property type="protein sequence ID" value="KJU82084.1"/>
    <property type="molecule type" value="Genomic_DNA"/>
</dbReference>
<dbReference type="Gene3D" id="3.40.50.150">
    <property type="entry name" value="Vaccinia Virus protein VP39"/>
    <property type="match status" value="1"/>
</dbReference>
<keyword evidence="1" id="KW-0489">Methyltransferase</keyword>
<comment type="caution">
    <text evidence="1">The sequence shown here is derived from an EMBL/GenBank/DDBJ whole genome shotgun (WGS) entry which is preliminary data.</text>
</comment>
<evidence type="ECO:0000313" key="1">
    <source>
        <dbReference type="EMBL" id="KJU82084.1"/>
    </source>
</evidence>
<keyword evidence="2" id="KW-1185">Reference proteome</keyword>
<dbReference type="CDD" id="cd02440">
    <property type="entry name" value="AdoMet_MTases"/>
    <property type="match status" value="1"/>
</dbReference>
<dbReference type="GO" id="GO:0032259">
    <property type="term" value="P:methylation"/>
    <property type="evidence" value="ECO:0007669"/>
    <property type="project" value="UniProtKB-KW"/>
</dbReference>
<keyword evidence="1" id="KW-0808">Transferase</keyword>
<dbReference type="PANTHER" id="PTHR43861:SF6">
    <property type="entry name" value="METHYLTRANSFERASE TYPE 11"/>
    <property type="match status" value="1"/>
</dbReference>
<protein>
    <submittedName>
        <fullName evidence="1">Methyltransferase domain protein</fullName>
    </submittedName>
</protein>
<dbReference type="GO" id="GO:0008168">
    <property type="term" value="F:methyltransferase activity"/>
    <property type="evidence" value="ECO:0007669"/>
    <property type="project" value="UniProtKB-KW"/>
</dbReference>